<dbReference type="AlphaFoldDB" id="A0A934W6U7"/>
<reference evidence="1" key="1">
    <citation type="submission" date="2021-01" db="EMBL/GenBank/DDBJ databases">
        <title>Genome sequence of strain Noviherbaspirillum sp. DKR-6.</title>
        <authorList>
            <person name="Chaudhary D.K."/>
        </authorList>
    </citation>
    <scope>NUCLEOTIDE SEQUENCE</scope>
    <source>
        <strain evidence="1">DKR-6</strain>
    </source>
</reference>
<accession>A0A934W6U7</accession>
<dbReference type="Proteomes" id="UP000622890">
    <property type="component" value="Unassembled WGS sequence"/>
</dbReference>
<dbReference type="EMBL" id="JAEPBG010000001">
    <property type="protein sequence ID" value="MBK4733944.1"/>
    <property type="molecule type" value="Genomic_DNA"/>
</dbReference>
<evidence type="ECO:0000313" key="2">
    <source>
        <dbReference type="Proteomes" id="UP000622890"/>
    </source>
</evidence>
<keyword evidence="2" id="KW-1185">Reference proteome</keyword>
<comment type="caution">
    <text evidence="1">The sequence shown here is derived from an EMBL/GenBank/DDBJ whole genome shotgun (WGS) entry which is preliminary data.</text>
</comment>
<evidence type="ECO:0000313" key="1">
    <source>
        <dbReference type="EMBL" id="MBK4733944.1"/>
    </source>
</evidence>
<dbReference type="RefSeq" id="WP_200590650.1">
    <property type="nucleotide sequence ID" value="NZ_JAEPBG010000001.1"/>
</dbReference>
<organism evidence="1 2">
    <name type="scientific">Noviherbaspirillum pedocola</name>
    <dbReference type="NCBI Taxonomy" id="2801341"/>
    <lineage>
        <taxon>Bacteria</taxon>
        <taxon>Pseudomonadati</taxon>
        <taxon>Pseudomonadota</taxon>
        <taxon>Betaproteobacteria</taxon>
        <taxon>Burkholderiales</taxon>
        <taxon>Oxalobacteraceae</taxon>
        <taxon>Noviherbaspirillum</taxon>
    </lineage>
</organism>
<gene>
    <name evidence="1" type="ORF">JJB74_04905</name>
</gene>
<sequence length="77" mass="8786">MSGSNVENLVAMANQIGDFFETMKNRERSLEEITGHLKRFWEPRMRRALMAHVDARGGEGLKAIVLEALTAHREMMV</sequence>
<proteinExistence type="predicted"/>
<name>A0A934W6U7_9BURK</name>
<dbReference type="InterPro" id="IPR021074">
    <property type="entry name" value="Formate_DH_dsu"/>
</dbReference>
<dbReference type="Pfam" id="PF11390">
    <property type="entry name" value="FdsD"/>
    <property type="match status" value="1"/>
</dbReference>
<protein>
    <submittedName>
        <fullName evidence="1">Formate dehydrogenase subunit delta</fullName>
    </submittedName>
</protein>